<name>A0A328PB57_9EURY</name>
<evidence type="ECO:0000313" key="1">
    <source>
        <dbReference type="EMBL" id="RAO79559.1"/>
    </source>
</evidence>
<accession>A0A328PB57</accession>
<dbReference type="Proteomes" id="UP000249782">
    <property type="component" value="Unassembled WGS sequence"/>
</dbReference>
<gene>
    <name evidence="1" type="ORF">DPC56_01915</name>
</gene>
<organism evidence="1 2">
    <name type="scientific">Methanothermobacter tenebrarum</name>
    <dbReference type="NCBI Taxonomy" id="680118"/>
    <lineage>
        <taxon>Archaea</taxon>
        <taxon>Methanobacteriati</taxon>
        <taxon>Methanobacteriota</taxon>
        <taxon>Methanomada group</taxon>
        <taxon>Methanobacteria</taxon>
        <taxon>Methanobacteriales</taxon>
        <taxon>Methanobacteriaceae</taxon>
        <taxon>Methanothermobacter</taxon>
    </lineage>
</organism>
<dbReference type="AlphaFoldDB" id="A0A328PB57"/>
<evidence type="ECO:0000313" key="2">
    <source>
        <dbReference type="Proteomes" id="UP000249782"/>
    </source>
</evidence>
<dbReference type="EMBL" id="QLOE01000002">
    <property type="protein sequence ID" value="RAO79559.1"/>
    <property type="molecule type" value="Genomic_DNA"/>
</dbReference>
<dbReference type="RefSeq" id="WP_112093388.1">
    <property type="nucleotide sequence ID" value="NZ_QLOE01000002.1"/>
</dbReference>
<reference evidence="1 2" key="1">
    <citation type="submission" date="2018-06" db="EMBL/GenBank/DDBJ databases">
        <title>Draft genome sequence of hyperthermophilic methanogen Methanothermobacter tenebrarum sp. MCM-B 1447.</title>
        <authorList>
            <person name="Pore S.D."/>
            <person name="Dagar S."/>
            <person name="Dhakephalkar P.K."/>
        </authorList>
    </citation>
    <scope>NUCLEOTIDE SEQUENCE [LARGE SCALE GENOMIC DNA]</scope>
    <source>
        <strain evidence="1 2">MCM B 1447</strain>
    </source>
</reference>
<protein>
    <submittedName>
        <fullName evidence="1">Uncharacterized protein</fullName>
    </submittedName>
</protein>
<proteinExistence type="predicted"/>
<comment type="caution">
    <text evidence="1">The sequence shown here is derived from an EMBL/GenBank/DDBJ whole genome shotgun (WGS) entry which is preliminary data.</text>
</comment>
<dbReference type="OrthoDB" id="82308at2157"/>
<keyword evidence="2" id="KW-1185">Reference proteome</keyword>
<sequence>MRIVTTPMCKGILDIIGADEYIVARDPDTKNPDLAIVLSETRTRSKALRLKLNTFPQIRESMRIVFETLKRLSYDLEYGSFSEIKFRVCSPWWDDPRPLQERNKKIKIKVYSNFLKDIIEHMGYSIVEDNPDYIVYPDYMKIEEEGEKVEVPSHYNLPLDPVKRALLRYKILENRICMKH</sequence>